<dbReference type="GO" id="GO:0008061">
    <property type="term" value="F:chitin binding"/>
    <property type="evidence" value="ECO:0007669"/>
    <property type="project" value="InterPro"/>
</dbReference>
<sequence>MQIFVMMFMVIVLFFMVSNSSDSKGEPPDLYIYSRPNPDNCQQYYNRFNTLIDCGMEQRFDITTGTCKHYYFTDCGDRYNPPYPTSVELCANYFNNLTTQDFYPHRICQRYYQCLYNNRHILDLICYNNTLFDITTQTCLDSNYVDCGSRD</sequence>
<dbReference type="SUPFAM" id="SSF57625">
    <property type="entry name" value="Invertebrate chitin-binding proteins"/>
    <property type="match status" value="1"/>
</dbReference>
<gene>
    <name evidence="2" type="primary">ORF_66</name>
</gene>
<feature type="domain" description="Chitin-binding type-2" evidence="1">
    <location>
        <begin position="87"/>
        <end position="149"/>
    </location>
</feature>
<dbReference type="Proteomes" id="UP000202129">
    <property type="component" value="Segment"/>
</dbReference>
<dbReference type="PROSITE" id="PS50940">
    <property type="entry name" value="CHIT_BIND_II"/>
    <property type="match status" value="1"/>
</dbReference>
<dbReference type="InterPro" id="IPR002557">
    <property type="entry name" value="Chitin-bd_dom"/>
</dbReference>
<dbReference type="GO" id="GO:0005576">
    <property type="term" value="C:extracellular region"/>
    <property type="evidence" value="ECO:0007669"/>
    <property type="project" value="InterPro"/>
</dbReference>
<organismHost>
    <name type="scientific">Adoxophyes</name>
    <dbReference type="NCBI Taxonomy" id="85584"/>
</organismHost>
<name>Q7T9U9_GVAO</name>
<keyword evidence="3" id="KW-1185">Reference proteome</keyword>
<dbReference type="Pfam" id="PF01607">
    <property type="entry name" value="CBM_14"/>
    <property type="match status" value="1"/>
</dbReference>
<evidence type="ECO:0000259" key="1">
    <source>
        <dbReference type="PROSITE" id="PS50940"/>
    </source>
</evidence>
<evidence type="ECO:0000313" key="3">
    <source>
        <dbReference type="Proteomes" id="UP000202129"/>
    </source>
</evidence>
<accession>Q7T9U9</accession>
<dbReference type="RefSeq" id="NP_872520.1">
    <property type="nucleotide sequence ID" value="NC_005038.1"/>
</dbReference>
<protein>
    <submittedName>
        <fullName evidence="2">ORF_66</fullName>
    </submittedName>
</protein>
<organism evidence="2 3">
    <name type="scientific">Adoxophyes orana granulovirus</name>
    <name type="common">AoGV</name>
    <dbReference type="NCBI Taxonomy" id="170617"/>
    <lineage>
        <taxon>Viruses</taxon>
        <taxon>Viruses incertae sedis</taxon>
        <taxon>Naldaviricetes</taxon>
        <taxon>Lefavirales</taxon>
        <taxon>Baculoviridae</taxon>
        <taxon>Betabaculovirus</taxon>
        <taxon>Betabaculovirus adoranae</taxon>
    </lineage>
</organism>
<reference evidence="2 3" key="1">
    <citation type="journal article" date="2003" name="Virology">
        <title>The complete sequence of the Adoxophyes orana granulovirus genome.</title>
        <authorList>
            <person name="Wormleaton S."/>
            <person name="Kuzio J."/>
            <person name="Winstanley D."/>
        </authorList>
    </citation>
    <scope>NUCLEOTIDE SEQUENCE [LARGE SCALE GENOMIC DNA]</scope>
</reference>
<dbReference type="Gene3D" id="2.170.140.10">
    <property type="entry name" value="Chitin binding domain"/>
    <property type="match status" value="1"/>
</dbReference>
<dbReference type="InterPro" id="IPR036508">
    <property type="entry name" value="Chitin-bd_dom_sf"/>
</dbReference>
<dbReference type="OrthoDB" id="24146at10239"/>
<dbReference type="GeneID" id="1463409"/>
<evidence type="ECO:0000313" key="2">
    <source>
        <dbReference type="EMBL" id="AAP85703.1"/>
    </source>
</evidence>
<dbReference type="SMART" id="SM00494">
    <property type="entry name" value="ChtBD2"/>
    <property type="match status" value="1"/>
</dbReference>
<proteinExistence type="predicted"/>
<dbReference type="KEGG" id="vg:1463409"/>
<dbReference type="EMBL" id="AF547984">
    <property type="protein sequence ID" value="AAP85703.1"/>
    <property type="molecule type" value="Genomic_DNA"/>
</dbReference>